<reference evidence="10 11" key="1">
    <citation type="submission" date="2016-12" db="EMBL/GenBank/DDBJ databases">
        <authorList>
            <person name="Song W.-J."/>
            <person name="Kurnit D.M."/>
        </authorList>
    </citation>
    <scope>NUCLEOTIDE SEQUENCE [LARGE SCALE GENOMIC DNA]</scope>
    <source>
        <strain evidence="10 11">DSM 19599</strain>
    </source>
</reference>
<feature type="binding site" evidence="7">
    <location>
        <position position="150"/>
    </location>
    <ligand>
        <name>Zn(2+)</name>
        <dbReference type="ChEBI" id="CHEBI:29105"/>
    </ligand>
</feature>
<dbReference type="InterPro" id="IPR043135">
    <property type="entry name" value="Fur_C"/>
</dbReference>
<evidence type="ECO:0000313" key="10">
    <source>
        <dbReference type="EMBL" id="SHO65255.1"/>
    </source>
</evidence>
<dbReference type="EMBL" id="FRXO01000003">
    <property type="protein sequence ID" value="SHO65255.1"/>
    <property type="molecule type" value="Genomic_DNA"/>
</dbReference>
<feature type="region of interest" description="Disordered" evidence="9">
    <location>
        <begin position="1"/>
        <end position="20"/>
    </location>
</feature>
<comment type="similarity">
    <text evidence="1">Belongs to the Fur family.</text>
</comment>
<feature type="binding site" evidence="7">
    <location>
        <position position="147"/>
    </location>
    <ligand>
        <name>Zn(2+)</name>
        <dbReference type="ChEBI" id="CHEBI:29105"/>
    </ligand>
</feature>
<evidence type="ECO:0000256" key="3">
    <source>
        <dbReference type="ARBA" id="ARBA00022833"/>
    </source>
</evidence>
<dbReference type="GO" id="GO:0003700">
    <property type="term" value="F:DNA-binding transcription factor activity"/>
    <property type="evidence" value="ECO:0007669"/>
    <property type="project" value="InterPro"/>
</dbReference>
<keyword evidence="4" id="KW-0805">Transcription regulation</keyword>
<evidence type="ECO:0000256" key="9">
    <source>
        <dbReference type="SAM" id="MobiDB-lite"/>
    </source>
</evidence>
<evidence type="ECO:0000256" key="2">
    <source>
        <dbReference type="ARBA" id="ARBA00022491"/>
    </source>
</evidence>
<dbReference type="InterPro" id="IPR002481">
    <property type="entry name" value="FUR"/>
</dbReference>
<accession>A0A1M7ZK10</accession>
<dbReference type="GO" id="GO:1900376">
    <property type="term" value="P:regulation of secondary metabolite biosynthetic process"/>
    <property type="evidence" value="ECO:0007669"/>
    <property type="project" value="TreeGrafter"/>
</dbReference>
<keyword evidence="5" id="KW-0238">DNA-binding</keyword>
<keyword evidence="3 7" id="KW-0862">Zinc</keyword>
<evidence type="ECO:0000256" key="1">
    <source>
        <dbReference type="ARBA" id="ARBA00007957"/>
    </source>
</evidence>
<organism evidence="10 11">
    <name type="scientific">Pseudoxanthobacter soli DSM 19599</name>
    <dbReference type="NCBI Taxonomy" id="1123029"/>
    <lineage>
        <taxon>Bacteria</taxon>
        <taxon>Pseudomonadati</taxon>
        <taxon>Pseudomonadota</taxon>
        <taxon>Alphaproteobacteria</taxon>
        <taxon>Hyphomicrobiales</taxon>
        <taxon>Segnochrobactraceae</taxon>
        <taxon>Pseudoxanthobacter</taxon>
    </lineage>
</organism>
<keyword evidence="7" id="KW-0479">Metal-binding</keyword>
<dbReference type="GO" id="GO:0000976">
    <property type="term" value="F:transcription cis-regulatory region binding"/>
    <property type="evidence" value="ECO:0007669"/>
    <property type="project" value="TreeGrafter"/>
</dbReference>
<dbReference type="GO" id="GO:0045892">
    <property type="term" value="P:negative regulation of DNA-templated transcription"/>
    <property type="evidence" value="ECO:0007669"/>
    <property type="project" value="TreeGrafter"/>
</dbReference>
<evidence type="ECO:0000256" key="8">
    <source>
        <dbReference type="PIRSR" id="PIRSR602481-2"/>
    </source>
</evidence>
<dbReference type="OrthoDB" id="9801127at2"/>
<dbReference type="STRING" id="1123029.SAMN02745172_02049"/>
<feature type="binding site" evidence="8">
    <location>
        <position position="137"/>
    </location>
    <ligand>
        <name>Fe cation</name>
        <dbReference type="ChEBI" id="CHEBI:24875"/>
    </ligand>
</feature>
<dbReference type="InterPro" id="IPR036390">
    <property type="entry name" value="WH_DNA-bd_sf"/>
</dbReference>
<dbReference type="PANTHER" id="PTHR33202">
    <property type="entry name" value="ZINC UPTAKE REGULATION PROTEIN"/>
    <property type="match status" value="1"/>
</dbReference>
<comment type="cofactor">
    <cofactor evidence="7">
        <name>Zn(2+)</name>
        <dbReference type="ChEBI" id="CHEBI:29105"/>
    </cofactor>
    <text evidence="7">Binds 1 zinc ion per subunit.</text>
</comment>
<feature type="binding site" evidence="7">
    <location>
        <position position="187"/>
    </location>
    <ligand>
        <name>Zn(2+)</name>
        <dbReference type="ChEBI" id="CHEBI:29105"/>
    </ligand>
</feature>
<keyword evidence="6" id="KW-0804">Transcription</keyword>
<keyword evidence="11" id="KW-1185">Reference proteome</keyword>
<comment type="cofactor">
    <cofactor evidence="8">
        <name>Mn(2+)</name>
        <dbReference type="ChEBI" id="CHEBI:29035"/>
    </cofactor>
    <cofactor evidence="8">
        <name>Fe(2+)</name>
        <dbReference type="ChEBI" id="CHEBI:29033"/>
    </cofactor>
    <text evidence="8">Binds 1 Mn(2+) or Fe(2+) ion per subunit.</text>
</comment>
<dbReference type="CDD" id="cd07153">
    <property type="entry name" value="Fur_like"/>
    <property type="match status" value="1"/>
</dbReference>
<protein>
    <submittedName>
        <fullName evidence="10">Ferric uptake regulator, Fur family</fullName>
    </submittedName>
</protein>
<dbReference type="GO" id="GO:0005829">
    <property type="term" value="C:cytosol"/>
    <property type="evidence" value="ECO:0007669"/>
    <property type="project" value="TreeGrafter"/>
</dbReference>
<evidence type="ECO:0000313" key="11">
    <source>
        <dbReference type="Proteomes" id="UP000186406"/>
    </source>
</evidence>
<keyword evidence="8" id="KW-0408">Iron</keyword>
<dbReference type="Gene3D" id="1.10.10.10">
    <property type="entry name" value="Winged helix-like DNA-binding domain superfamily/Winged helix DNA-binding domain"/>
    <property type="match status" value="1"/>
</dbReference>
<dbReference type="GO" id="GO:0008270">
    <property type="term" value="F:zinc ion binding"/>
    <property type="evidence" value="ECO:0007669"/>
    <property type="project" value="TreeGrafter"/>
</dbReference>
<keyword evidence="2" id="KW-0678">Repressor</keyword>
<feature type="binding site" evidence="8">
    <location>
        <position position="135"/>
    </location>
    <ligand>
        <name>Fe cation</name>
        <dbReference type="ChEBI" id="CHEBI:24875"/>
    </ligand>
</feature>
<dbReference type="SUPFAM" id="SSF46785">
    <property type="entry name" value="Winged helix' DNA-binding domain"/>
    <property type="match status" value="1"/>
</dbReference>
<dbReference type="PANTHER" id="PTHR33202:SF6">
    <property type="entry name" value="ZINC UPTAKE REGULATION PROTEIN"/>
    <property type="match status" value="1"/>
</dbReference>
<gene>
    <name evidence="10" type="ORF">SAMN02745172_02049</name>
</gene>
<evidence type="ECO:0000256" key="6">
    <source>
        <dbReference type="ARBA" id="ARBA00023163"/>
    </source>
</evidence>
<feature type="binding site" evidence="7">
    <location>
        <position position="190"/>
    </location>
    <ligand>
        <name>Zn(2+)</name>
        <dbReference type="ChEBI" id="CHEBI:29105"/>
    </ligand>
</feature>
<dbReference type="Gene3D" id="3.30.1490.190">
    <property type="match status" value="1"/>
</dbReference>
<evidence type="ECO:0000256" key="4">
    <source>
        <dbReference type="ARBA" id="ARBA00023015"/>
    </source>
</evidence>
<name>A0A1M7ZK10_9HYPH</name>
<proteinExistence type="inferred from homology"/>
<evidence type="ECO:0000256" key="5">
    <source>
        <dbReference type="ARBA" id="ARBA00023125"/>
    </source>
</evidence>
<dbReference type="InterPro" id="IPR036388">
    <property type="entry name" value="WH-like_DNA-bd_sf"/>
</dbReference>
<dbReference type="Proteomes" id="UP000186406">
    <property type="component" value="Unassembled WGS sequence"/>
</dbReference>
<sequence length="196" mass="20586">MSRRPGTTARPETAGARGDRGREIADLETHHHDHDSEAFLTPDHDHGPCAGSVIERAEKVCRERGVKLTTQRRAVLEALVANHKPAGAYDIIERLGAGGPPPAPISVYRALGFLTENGLAHRIERLNAFVACDGHHDAARPVVFLICETCGQVAEIAAAEIGIDLAGLSAKTGFVPHTAAIEISGLCSHCAGAAAA</sequence>
<dbReference type="AlphaFoldDB" id="A0A1M7ZK10"/>
<evidence type="ECO:0000256" key="7">
    <source>
        <dbReference type="PIRSR" id="PIRSR602481-1"/>
    </source>
</evidence>
<dbReference type="Pfam" id="PF01475">
    <property type="entry name" value="FUR"/>
    <property type="match status" value="1"/>
</dbReference>